<dbReference type="InterPro" id="IPR044068">
    <property type="entry name" value="CB"/>
</dbReference>
<dbReference type="AlphaFoldDB" id="A0A346B1F1"/>
<dbReference type="RefSeq" id="WP_107196384.1">
    <property type="nucleotide sequence ID" value="NZ_CP029462.1"/>
</dbReference>
<keyword evidence="4" id="KW-0233">DNA recombination</keyword>
<dbReference type="GO" id="GO:0015074">
    <property type="term" value="P:DNA integration"/>
    <property type="evidence" value="ECO:0007669"/>
    <property type="project" value="UniProtKB-KW"/>
</dbReference>
<dbReference type="InterPro" id="IPR050090">
    <property type="entry name" value="Tyrosine_recombinase_XerCD"/>
</dbReference>
<keyword evidence="9" id="KW-1185">Reference proteome</keyword>
<reference evidence="8 9" key="1">
    <citation type="submission" date="2018-05" db="EMBL/GenBank/DDBJ databases">
        <title>Complete genome sequence of Megasphaera sp. AJH120T, isolated from the ceca of a chicken.</title>
        <authorList>
            <person name="Maki J."/>
            <person name="Looft T."/>
        </authorList>
    </citation>
    <scope>NUCLEOTIDE SEQUENCE [LARGE SCALE GENOMIC DNA]</scope>
    <source>
        <strain evidence="8 9">AJH120</strain>
    </source>
</reference>
<feature type="domain" description="Tyr recombinase" evidence="6">
    <location>
        <begin position="149"/>
        <end position="280"/>
    </location>
</feature>
<dbReference type="PANTHER" id="PTHR30349:SF64">
    <property type="entry name" value="PROPHAGE INTEGRASE INTD-RELATED"/>
    <property type="match status" value="1"/>
</dbReference>
<dbReference type="InterPro" id="IPR010998">
    <property type="entry name" value="Integrase_recombinase_N"/>
</dbReference>
<dbReference type="PROSITE" id="PS51898">
    <property type="entry name" value="TYR_RECOMBINASE"/>
    <property type="match status" value="1"/>
</dbReference>
<dbReference type="InterPro" id="IPR002104">
    <property type="entry name" value="Integrase_catalytic"/>
</dbReference>
<evidence type="ECO:0000313" key="8">
    <source>
        <dbReference type="EMBL" id="AXL21944.1"/>
    </source>
</evidence>
<dbReference type="OrthoDB" id="9769726at2"/>
<comment type="similarity">
    <text evidence="1">Belongs to the 'phage' integrase family.</text>
</comment>
<dbReference type="Proteomes" id="UP000254337">
    <property type="component" value="Chromosome"/>
</dbReference>
<evidence type="ECO:0000256" key="5">
    <source>
        <dbReference type="PROSITE-ProRule" id="PRU01248"/>
    </source>
</evidence>
<evidence type="ECO:0000259" key="7">
    <source>
        <dbReference type="PROSITE" id="PS51900"/>
    </source>
</evidence>
<protein>
    <submittedName>
        <fullName evidence="8">Site-specific integrase</fullName>
    </submittedName>
</protein>
<dbReference type="InterPro" id="IPR011010">
    <property type="entry name" value="DNA_brk_join_enz"/>
</dbReference>
<organism evidence="8 9">
    <name type="scientific">Megasphaera stantonii</name>
    <dbReference type="NCBI Taxonomy" id="2144175"/>
    <lineage>
        <taxon>Bacteria</taxon>
        <taxon>Bacillati</taxon>
        <taxon>Bacillota</taxon>
        <taxon>Negativicutes</taxon>
        <taxon>Veillonellales</taxon>
        <taxon>Veillonellaceae</taxon>
        <taxon>Megasphaera</taxon>
    </lineage>
</organism>
<dbReference type="Gene3D" id="1.10.443.10">
    <property type="entry name" value="Intergrase catalytic core"/>
    <property type="match status" value="1"/>
</dbReference>
<dbReference type="InterPro" id="IPR004107">
    <property type="entry name" value="Integrase_SAM-like_N"/>
</dbReference>
<evidence type="ECO:0000256" key="3">
    <source>
        <dbReference type="ARBA" id="ARBA00023125"/>
    </source>
</evidence>
<dbReference type="GO" id="GO:0003677">
    <property type="term" value="F:DNA binding"/>
    <property type="evidence" value="ECO:0007669"/>
    <property type="project" value="UniProtKB-UniRule"/>
</dbReference>
<evidence type="ECO:0000256" key="4">
    <source>
        <dbReference type="ARBA" id="ARBA00023172"/>
    </source>
</evidence>
<dbReference type="Pfam" id="PF14659">
    <property type="entry name" value="Phage_int_SAM_3"/>
    <property type="match status" value="1"/>
</dbReference>
<sequence>MDKPTKPQKKIGFKTRRDALTFEESFKFKASGSTMMTFGELYELYMEDAKVRLKPTTYCNKEYIISLKVLPFFKDLPLASITPATIRKWQNQLFSTTYAREKSQLHYTQTYLKTINNQVSAIFNFAVKYYHLPQNPACLCGSIGKKRSDRISFWTLDEFRAFIVVYKDDILYYTIFMMLFWTGMREGKLLALTAADFNFSTQTISTTKSYSRLNGQDLIQKPKTSKSIRTITIPPFLCSIVQTYMNSIYRLHKHDRLFPITKHSILRYLHNGSQKAGVKK</sequence>
<name>A0A346B1F1_9FIRM</name>
<dbReference type="PROSITE" id="PS51900">
    <property type="entry name" value="CB"/>
    <property type="match status" value="1"/>
</dbReference>
<keyword evidence="2" id="KW-0229">DNA integration</keyword>
<dbReference type="InterPro" id="IPR013762">
    <property type="entry name" value="Integrase-like_cat_sf"/>
</dbReference>
<proteinExistence type="inferred from homology"/>
<dbReference type="GO" id="GO:0006310">
    <property type="term" value="P:DNA recombination"/>
    <property type="evidence" value="ECO:0007669"/>
    <property type="project" value="UniProtKB-KW"/>
</dbReference>
<accession>A0A346B1F1</accession>
<dbReference type="Gene3D" id="1.10.150.130">
    <property type="match status" value="1"/>
</dbReference>
<dbReference type="SUPFAM" id="SSF56349">
    <property type="entry name" value="DNA breaking-rejoining enzymes"/>
    <property type="match status" value="1"/>
</dbReference>
<feature type="domain" description="Core-binding (CB)" evidence="7">
    <location>
        <begin position="36"/>
        <end position="127"/>
    </location>
</feature>
<evidence type="ECO:0000259" key="6">
    <source>
        <dbReference type="PROSITE" id="PS51898"/>
    </source>
</evidence>
<evidence type="ECO:0000256" key="1">
    <source>
        <dbReference type="ARBA" id="ARBA00008857"/>
    </source>
</evidence>
<gene>
    <name evidence="8" type="ORF">DKB62_10415</name>
</gene>
<evidence type="ECO:0000256" key="2">
    <source>
        <dbReference type="ARBA" id="ARBA00022908"/>
    </source>
</evidence>
<dbReference type="PANTHER" id="PTHR30349">
    <property type="entry name" value="PHAGE INTEGRASE-RELATED"/>
    <property type="match status" value="1"/>
</dbReference>
<dbReference type="KEGG" id="meg:DKB62_10415"/>
<evidence type="ECO:0000313" key="9">
    <source>
        <dbReference type="Proteomes" id="UP000254337"/>
    </source>
</evidence>
<keyword evidence="3 5" id="KW-0238">DNA-binding</keyword>
<dbReference type="EMBL" id="CP029462">
    <property type="protein sequence ID" value="AXL21944.1"/>
    <property type="molecule type" value="Genomic_DNA"/>
</dbReference>